<evidence type="ECO:0000256" key="3">
    <source>
        <dbReference type="ARBA" id="ARBA00022989"/>
    </source>
</evidence>
<feature type="transmembrane region" description="Helical" evidence="6">
    <location>
        <begin position="321"/>
        <end position="339"/>
    </location>
</feature>
<dbReference type="Proteomes" id="UP001054902">
    <property type="component" value="Unassembled WGS sequence"/>
</dbReference>
<keyword evidence="9" id="KW-1185">Reference proteome</keyword>
<dbReference type="SUPFAM" id="SSF81321">
    <property type="entry name" value="Family A G protein-coupled receptor-like"/>
    <property type="match status" value="1"/>
</dbReference>
<protein>
    <recommendedName>
        <fullName evidence="7">G-protein coupled receptors family 1 profile domain-containing protein</fullName>
    </recommendedName>
</protein>
<evidence type="ECO:0000259" key="7">
    <source>
        <dbReference type="PROSITE" id="PS50262"/>
    </source>
</evidence>
<feature type="transmembrane region" description="Helical" evidence="6">
    <location>
        <begin position="12"/>
        <end position="30"/>
    </location>
</feature>
<feature type="region of interest" description="Disordered" evidence="5">
    <location>
        <begin position="254"/>
        <end position="278"/>
    </location>
</feature>
<name>A0AAD3H6R8_9STRA</name>
<comment type="subcellular location">
    <subcellularLocation>
        <location evidence="1">Membrane</location>
        <topology evidence="1">Multi-pass membrane protein</topology>
    </subcellularLocation>
</comment>
<reference evidence="8 9" key="1">
    <citation type="journal article" date="2021" name="Sci. Rep.">
        <title>The genome of the diatom Chaetoceros tenuissimus carries an ancient integrated fragment of an extant virus.</title>
        <authorList>
            <person name="Hongo Y."/>
            <person name="Kimura K."/>
            <person name="Takaki Y."/>
            <person name="Yoshida Y."/>
            <person name="Baba S."/>
            <person name="Kobayashi G."/>
            <person name="Nagasaki K."/>
            <person name="Hano T."/>
            <person name="Tomaru Y."/>
        </authorList>
    </citation>
    <scope>NUCLEOTIDE SEQUENCE [LARGE SCALE GENOMIC DNA]</scope>
    <source>
        <strain evidence="8 9">NIES-3715</strain>
    </source>
</reference>
<dbReference type="InterPro" id="IPR017452">
    <property type="entry name" value="GPCR_Rhodpsn_7TM"/>
</dbReference>
<feature type="transmembrane region" description="Helical" evidence="6">
    <location>
        <begin position="133"/>
        <end position="151"/>
    </location>
</feature>
<dbReference type="Gene3D" id="1.20.1070.10">
    <property type="entry name" value="Rhodopsin 7-helix transmembrane proteins"/>
    <property type="match status" value="1"/>
</dbReference>
<sequence>MTSLQIWRTNAALQISSGAISFICSSSLAYMIKANKKNNKGLHTPYRRLIFAISVADIMQSLSIVLGPFINDAAVPMARWAVGNKYSCQVDGFLFALGTTATPLYSCCLSIYYYCKLYKKMGNDTFFFKIERWMHISILSYAVLSTIYALGADMMNSSVTGTYCIYTVRPTGCRQRPDIFGECDESPDPDAVKNMTILNVIFIPVACILVTVMLLSIMLWRTLLSEKLFRSGENGNDARSSSQQNDDIVENQNEVEARGEGEDSKDQVSQNQAASNTNVRRGSYYASSLRRSSFRRRSLSHVGSSRNVDETPMAQAYRQEITAQLVLYSCSFLLVYVVYEVSNIMLQVGSSVGLIQLGANQVLFPLQGFFNMLIFMRPAARVTRLRRPGTSWLKAYYLVMKNGGEALKEPERNSSAVTPNVVALPTGPQDPEEFPPQNPVEFPPDIDSCSMNLEDLSNECMLNSDIIQVSSDNQEGFIANITEEGAYNPSLKWSSKMREMSLGSINEDDVYNEASKDCIHADSSIQPSSDAITSNSGVLPEEESEFYKLKFHINEVDKDP</sequence>
<evidence type="ECO:0000313" key="9">
    <source>
        <dbReference type="Proteomes" id="UP001054902"/>
    </source>
</evidence>
<evidence type="ECO:0000313" key="8">
    <source>
        <dbReference type="EMBL" id="GFH52697.1"/>
    </source>
</evidence>
<evidence type="ECO:0000256" key="2">
    <source>
        <dbReference type="ARBA" id="ARBA00022692"/>
    </source>
</evidence>
<comment type="caution">
    <text evidence="8">The sequence shown here is derived from an EMBL/GenBank/DDBJ whole genome shotgun (WGS) entry which is preliminary data.</text>
</comment>
<dbReference type="PANTHER" id="PTHR23112">
    <property type="entry name" value="G PROTEIN-COUPLED RECEPTOR 157-RELATED"/>
    <property type="match status" value="1"/>
</dbReference>
<accession>A0AAD3H6R8</accession>
<organism evidence="8 9">
    <name type="scientific">Chaetoceros tenuissimus</name>
    <dbReference type="NCBI Taxonomy" id="426638"/>
    <lineage>
        <taxon>Eukaryota</taxon>
        <taxon>Sar</taxon>
        <taxon>Stramenopiles</taxon>
        <taxon>Ochrophyta</taxon>
        <taxon>Bacillariophyta</taxon>
        <taxon>Coscinodiscophyceae</taxon>
        <taxon>Chaetocerotophycidae</taxon>
        <taxon>Chaetocerotales</taxon>
        <taxon>Chaetocerotaceae</taxon>
        <taxon>Chaetoceros</taxon>
    </lineage>
</organism>
<feature type="transmembrane region" description="Helical" evidence="6">
    <location>
        <begin position="90"/>
        <end position="113"/>
    </location>
</feature>
<dbReference type="AlphaFoldDB" id="A0AAD3H6R8"/>
<evidence type="ECO:0000256" key="5">
    <source>
        <dbReference type="SAM" id="MobiDB-lite"/>
    </source>
</evidence>
<dbReference type="EMBL" id="BLLK01000045">
    <property type="protein sequence ID" value="GFH52697.1"/>
    <property type="molecule type" value="Genomic_DNA"/>
</dbReference>
<dbReference type="PROSITE" id="PS50262">
    <property type="entry name" value="G_PROTEIN_RECEP_F1_2"/>
    <property type="match status" value="1"/>
</dbReference>
<evidence type="ECO:0000256" key="4">
    <source>
        <dbReference type="ARBA" id="ARBA00023136"/>
    </source>
</evidence>
<dbReference type="PANTHER" id="PTHR23112:SF0">
    <property type="entry name" value="TRANSMEMBRANE PROTEIN 116"/>
    <property type="match status" value="1"/>
</dbReference>
<evidence type="ECO:0000256" key="6">
    <source>
        <dbReference type="SAM" id="Phobius"/>
    </source>
</evidence>
<feature type="transmembrane region" description="Helical" evidence="6">
    <location>
        <begin position="197"/>
        <end position="220"/>
    </location>
</feature>
<feature type="compositionally biased region" description="Basic and acidic residues" evidence="5">
    <location>
        <begin position="255"/>
        <end position="266"/>
    </location>
</feature>
<dbReference type="GO" id="GO:0005886">
    <property type="term" value="C:plasma membrane"/>
    <property type="evidence" value="ECO:0007669"/>
    <property type="project" value="TreeGrafter"/>
</dbReference>
<dbReference type="GO" id="GO:0007189">
    <property type="term" value="P:adenylate cyclase-activating G protein-coupled receptor signaling pathway"/>
    <property type="evidence" value="ECO:0007669"/>
    <property type="project" value="TreeGrafter"/>
</dbReference>
<feature type="transmembrane region" description="Helical" evidence="6">
    <location>
        <begin position="50"/>
        <end position="70"/>
    </location>
</feature>
<proteinExistence type="predicted"/>
<gene>
    <name evidence="8" type="ORF">CTEN210_09173</name>
</gene>
<keyword evidence="4 6" id="KW-0472">Membrane</keyword>
<feature type="domain" description="G-protein coupled receptors family 1 profile" evidence="7">
    <location>
        <begin position="25"/>
        <end position="375"/>
    </location>
</feature>
<feature type="compositionally biased region" description="Polar residues" evidence="5">
    <location>
        <begin position="267"/>
        <end position="278"/>
    </location>
</feature>
<keyword evidence="2 6" id="KW-0812">Transmembrane</keyword>
<evidence type="ECO:0000256" key="1">
    <source>
        <dbReference type="ARBA" id="ARBA00004141"/>
    </source>
</evidence>
<feature type="transmembrane region" description="Helical" evidence="6">
    <location>
        <begin position="359"/>
        <end position="376"/>
    </location>
</feature>
<dbReference type="GO" id="GO:0004930">
    <property type="term" value="F:G protein-coupled receptor activity"/>
    <property type="evidence" value="ECO:0007669"/>
    <property type="project" value="TreeGrafter"/>
</dbReference>
<keyword evidence="3 6" id="KW-1133">Transmembrane helix</keyword>